<sequence>MRASRTAVLQKVKDTDGDYIWYDCLTEGAEETLMKSGVDLYQLSDQPENGKCH</sequence>
<evidence type="ECO:0000313" key="2">
    <source>
        <dbReference type="Proteomes" id="UP000279457"/>
    </source>
</evidence>
<dbReference type="Proteomes" id="UP000279457">
    <property type="component" value="Unassembled WGS sequence"/>
</dbReference>
<proteinExistence type="predicted"/>
<comment type="caution">
    <text evidence="1">The sequence shown here is derived from an EMBL/GenBank/DDBJ whole genome shotgun (WGS) entry which is preliminary data.</text>
</comment>
<accession>A0A3N6SBH4</accession>
<protein>
    <submittedName>
        <fullName evidence="1">Uncharacterized protein</fullName>
    </submittedName>
</protein>
<keyword evidence="2" id="KW-1185">Reference proteome</keyword>
<name>A0A3N6SBH4_9GAMM</name>
<reference evidence="1 2" key="1">
    <citation type="submission" date="2018-10" db="EMBL/GenBank/DDBJ databases">
        <title>Draft genome sequence for the type isolate of Erwinia psidii, agent causal of bacterial blight in guava (Psidium guajava) and wilt and die-back of Eucalyptus spp.</title>
        <authorList>
            <person name="Hermenegildo P.S."/>
            <person name="Santos S.A."/>
            <person name="Guimaraes L.M.S."/>
            <person name="Vidigal P.M.P."/>
            <person name="Pereira I.C."/>
            <person name="Badel J.L."/>
            <person name="Alfenas-Zerbini P."/>
            <person name="Ferreira M.A.S.V."/>
            <person name="Alfenas A.C."/>
        </authorList>
    </citation>
    <scope>NUCLEOTIDE SEQUENCE [LARGE SCALE GENOMIC DNA]</scope>
    <source>
        <strain evidence="1 2">IBSBF 435</strain>
    </source>
</reference>
<dbReference type="EMBL" id="RHHM01000012">
    <property type="protein sequence ID" value="RQM37303.1"/>
    <property type="molecule type" value="Genomic_DNA"/>
</dbReference>
<dbReference type="AlphaFoldDB" id="A0A3N6SBH4"/>
<dbReference type="OrthoDB" id="9786516at2"/>
<organism evidence="1 2">
    <name type="scientific">Erwinia psidii</name>
    <dbReference type="NCBI Taxonomy" id="69224"/>
    <lineage>
        <taxon>Bacteria</taxon>
        <taxon>Pseudomonadati</taxon>
        <taxon>Pseudomonadota</taxon>
        <taxon>Gammaproteobacteria</taxon>
        <taxon>Enterobacterales</taxon>
        <taxon>Erwiniaceae</taxon>
        <taxon>Erwinia</taxon>
    </lineage>
</organism>
<gene>
    <name evidence="1" type="ORF">EB241_15135</name>
</gene>
<evidence type="ECO:0000313" key="1">
    <source>
        <dbReference type="EMBL" id="RQM37303.1"/>
    </source>
</evidence>